<dbReference type="InterPro" id="IPR013381">
    <property type="entry name" value="CRISPR-assoc_prot_Cse1"/>
</dbReference>
<dbReference type="NCBIfam" id="TIGR02547">
    <property type="entry name" value="casA_cse1"/>
    <property type="match status" value="1"/>
</dbReference>
<accession>G4SY67</accession>
<keyword evidence="2" id="KW-1185">Reference proteome</keyword>
<gene>
    <name evidence="1" type="ordered locus">MEALZ_3720</name>
</gene>
<dbReference type="Gene3D" id="1.10.132.100">
    <property type="match status" value="1"/>
</dbReference>
<evidence type="ECO:0000313" key="2">
    <source>
        <dbReference type="Proteomes" id="UP000008315"/>
    </source>
</evidence>
<organism evidence="1 2">
    <name type="scientific">Methylotuvimicrobium alcaliphilum (strain DSM 19304 / NCIMB 14124 / VKM B-2133 / 20Z)</name>
    <name type="common">Methylomicrobium alcaliphilum</name>
    <dbReference type="NCBI Taxonomy" id="1091494"/>
    <lineage>
        <taxon>Bacteria</taxon>
        <taxon>Pseudomonadati</taxon>
        <taxon>Pseudomonadota</taxon>
        <taxon>Gammaproteobacteria</taxon>
        <taxon>Methylococcales</taxon>
        <taxon>Methylococcaceae</taxon>
        <taxon>Methylotuvimicrobium</taxon>
    </lineage>
</organism>
<dbReference type="Pfam" id="PF09481">
    <property type="entry name" value="CRISPR_Cse1"/>
    <property type="match status" value="1"/>
</dbReference>
<protein>
    <submittedName>
        <fullName evidence="1">CRISPR-associated protein, Cse1 family</fullName>
    </submittedName>
</protein>
<evidence type="ECO:0000313" key="1">
    <source>
        <dbReference type="EMBL" id="CCE25376.1"/>
    </source>
</evidence>
<dbReference type="Proteomes" id="UP000008315">
    <property type="component" value="Chromosome"/>
</dbReference>
<dbReference type="STRING" id="1091494.MEALZ_3720"/>
<dbReference type="EMBL" id="FO082060">
    <property type="protein sequence ID" value="CCE25376.1"/>
    <property type="molecule type" value="Genomic_DNA"/>
</dbReference>
<sequence>MNLLIDNWIPVSLNGEAQRISLKQLLCDKQKQDWHLAVLRDDMDLAALQLLVCLVQVVLMPEDAKALKKRWSEPMPELEYEQAIQPFISWFDLLHAETPFMQSATVTPEKGNKNWASLQKLFIGLPEKTSTSASSNGFFNTPDEIQAVHLGDAAIALFQQATNGFSLGGAAFSVGLKGSMPLTTLVLSENLRKTIWTNVLSKAFLQEKAPELLSAEIRQPTWVIQPHTDKQEHALQIGLLRGLFWQPAKIKLEVKNDLATGFFKNAGMCSVPGFWQHPHTPIDILRLHTGNAKEKPFLSARNDLPLWGQMLCFFYTNKQLKIVDAQQEGTSCALVVQQYQDNSTWRGRNIKLAVGGYVKGGSAESLAGRKHETYSLSTNWENKSAEMDHLIKMGLEVYKKLDWAMNEFARIAIDKGKHKGKESGFKKAVKGKAKQAYFENSESMMHSILRKLAWEDIASYQKQFAALARKIFEQIMEPYEHEPKMLQAIIESRALLNNRLNKMGAVHD</sequence>
<name>G4SY67_META2</name>
<reference evidence="2" key="1">
    <citation type="journal article" date="2012" name="J. Bacteriol.">
        <title>Genome sequence of the haloalkaliphilic methanotrophic bacterium Methylomicrobium alcaliphilum 20Z.</title>
        <authorList>
            <person name="Vuilleumier S."/>
            <person name="Khmelenina V.N."/>
            <person name="Bringel F."/>
            <person name="Reshetnikov A.S."/>
            <person name="Lajus A."/>
            <person name="Mangenot S."/>
            <person name="Rouy Z."/>
            <person name="Op den Camp H.J."/>
            <person name="Jetten M.S."/>
            <person name="Dispirito A.A."/>
            <person name="Dunfield P."/>
            <person name="Klotz M.G."/>
            <person name="Semrau J.D."/>
            <person name="Stein L.Y."/>
            <person name="Barbe V."/>
            <person name="Medigue C."/>
            <person name="Trotsenko Y.A."/>
            <person name="Kalyuzhnaya M.G."/>
        </authorList>
    </citation>
    <scope>NUCLEOTIDE SEQUENCE [LARGE SCALE GENOMIC DNA]</scope>
    <source>
        <strain evidence="2">DSM 19304 / NCIMB 14124 / VKM B-2133 / 20Z</strain>
    </source>
</reference>
<dbReference type="RefSeq" id="WP_014150131.1">
    <property type="nucleotide sequence ID" value="NC_016112.1"/>
</dbReference>
<dbReference type="KEGG" id="mah:MEALZ_3720"/>
<dbReference type="HOGENOM" id="CLU_541555_0_0_6"/>
<dbReference type="PATRIC" id="fig|271065.3.peg.3841"/>
<dbReference type="AlphaFoldDB" id="G4SY67"/>
<proteinExistence type="predicted"/>